<gene>
    <name evidence="2" type="ORF">JOF53_006507</name>
</gene>
<keyword evidence="2" id="KW-0808">Transferase</keyword>
<reference evidence="2 3" key="1">
    <citation type="submission" date="2021-03" db="EMBL/GenBank/DDBJ databases">
        <title>Sequencing the genomes of 1000 actinobacteria strains.</title>
        <authorList>
            <person name="Klenk H.-P."/>
        </authorList>
    </citation>
    <scope>NUCLEOTIDE SEQUENCE [LARGE SCALE GENOMIC DNA]</scope>
    <source>
        <strain evidence="2 3">DSM 44580</strain>
    </source>
</reference>
<feature type="domain" description="Aminoglycoside phosphotransferase" evidence="1">
    <location>
        <begin position="44"/>
        <end position="239"/>
    </location>
</feature>
<name>A0ABS5AM54_9PSEU</name>
<dbReference type="InterPro" id="IPR051678">
    <property type="entry name" value="AGP_Transferase"/>
</dbReference>
<evidence type="ECO:0000313" key="3">
    <source>
        <dbReference type="Proteomes" id="UP001519363"/>
    </source>
</evidence>
<dbReference type="GO" id="GO:0016301">
    <property type="term" value="F:kinase activity"/>
    <property type="evidence" value="ECO:0007669"/>
    <property type="project" value="UniProtKB-KW"/>
</dbReference>
<dbReference type="PANTHER" id="PTHR21310:SF40">
    <property type="entry name" value="AMINOGLYCOSIDE PHOSPHOTRANSFERASE DOMAIN-CONTAINING PROTEIN-RELATED"/>
    <property type="match status" value="1"/>
</dbReference>
<keyword evidence="3" id="KW-1185">Reference proteome</keyword>
<dbReference type="InterPro" id="IPR011009">
    <property type="entry name" value="Kinase-like_dom_sf"/>
</dbReference>
<dbReference type="RefSeq" id="WP_086789490.1">
    <property type="nucleotide sequence ID" value="NZ_JAGIOO010000001.1"/>
</dbReference>
<proteinExistence type="predicted"/>
<dbReference type="SUPFAM" id="SSF56112">
    <property type="entry name" value="Protein kinase-like (PK-like)"/>
    <property type="match status" value="1"/>
</dbReference>
<evidence type="ECO:0000259" key="1">
    <source>
        <dbReference type="Pfam" id="PF01636"/>
    </source>
</evidence>
<sequence length="302" mass="33420">MTADTENEEKELSVLLAASRAAGLDARGAELIRRGENVLWRLPGKIVARIARPGQIDAATKEVAVARWLAGNGIPAVRPVPDLCQPFLVNGQPVTFWQELPRHVMGEVADVAALVRQVHQLKPPNHFKLPRLAPFIRLTSRIENATTFSESDRAWLLARTTELAERYDSVPSGLPWGVVHGDAWRGNVARATTGAIFLLDFERTAFGPPEWDLVSTAVSHVSTGWLGSDSWHSYCDAYGYDVTEWSGFTLLRDIRELRMTTMAAQVAAREPSKRNLDQAARRLACIRGCAGARPWSGWHQVP</sequence>
<dbReference type="Gene3D" id="3.90.1200.10">
    <property type="match status" value="1"/>
</dbReference>
<accession>A0ABS5AM54</accession>
<evidence type="ECO:0000313" key="2">
    <source>
        <dbReference type="EMBL" id="MBP2477635.1"/>
    </source>
</evidence>
<dbReference type="EMBL" id="JAGIOO010000001">
    <property type="protein sequence ID" value="MBP2477635.1"/>
    <property type="molecule type" value="Genomic_DNA"/>
</dbReference>
<dbReference type="Pfam" id="PF01636">
    <property type="entry name" value="APH"/>
    <property type="match status" value="1"/>
</dbReference>
<organism evidence="2 3">
    <name type="scientific">Crossiella equi</name>
    <dbReference type="NCBI Taxonomy" id="130796"/>
    <lineage>
        <taxon>Bacteria</taxon>
        <taxon>Bacillati</taxon>
        <taxon>Actinomycetota</taxon>
        <taxon>Actinomycetes</taxon>
        <taxon>Pseudonocardiales</taxon>
        <taxon>Pseudonocardiaceae</taxon>
        <taxon>Crossiella</taxon>
    </lineage>
</organism>
<dbReference type="PANTHER" id="PTHR21310">
    <property type="entry name" value="AMINOGLYCOSIDE PHOSPHOTRANSFERASE-RELATED-RELATED"/>
    <property type="match status" value="1"/>
</dbReference>
<comment type="caution">
    <text evidence="2">The sequence shown here is derived from an EMBL/GenBank/DDBJ whole genome shotgun (WGS) entry which is preliminary data.</text>
</comment>
<dbReference type="InterPro" id="IPR002575">
    <property type="entry name" value="Aminoglycoside_PTrfase"/>
</dbReference>
<dbReference type="Proteomes" id="UP001519363">
    <property type="component" value="Unassembled WGS sequence"/>
</dbReference>
<protein>
    <submittedName>
        <fullName evidence="2">Ser/Thr protein kinase RdoA (MazF antagonist)</fullName>
    </submittedName>
</protein>
<keyword evidence="2" id="KW-0418">Kinase</keyword>